<keyword evidence="2" id="KW-1185">Reference proteome</keyword>
<gene>
    <name evidence="1" type="ORF">BDA99DRAFT_533347</name>
</gene>
<dbReference type="EMBL" id="JAIXMP010000004">
    <property type="protein sequence ID" value="KAI9274732.1"/>
    <property type="molecule type" value="Genomic_DNA"/>
</dbReference>
<accession>A0AAD5PIR8</accession>
<reference evidence="1" key="1">
    <citation type="journal article" date="2022" name="IScience">
        <title>Evolution of zygomycete secretomes and the origins of terrestrial fungal ecologies.</title>
        <authorList>
            <person name="Chang Y."/>
            <person name="Wang Y."/>
            <person name="Mondo S."/>
            <person name="Ahrendt S."/>
            <person name="Andreopoulos W."/>
            <person name="Barry K."/>
            <person name="Beard J."/>
            <person name="Benny G.L."/>
            <person name="Blankenship S."/>
            <person name="Bonito G."/>
            <person name="Cuomo C."/>
            <person name="Desiro A."/>
            <person name="Gervers K.A."/>
            <person name="Hundley H."/>
            <person name="Kuo A."/>
            <person name="LaButti K."/>
            <person name="Lang B.F."/>
            <person name="Lipzen A."/>
            <person name="O'Donnell K."/>
            <person name="Pangilinan J."/>
            <person name="Reynolds N."/>
            <person name="Sandor L."/>
            <person name="Smith M.E."/>
            <person name="Tsang A."/>
            <person name="Grigoriev I.V."/>
            <person name="Stajich J.E."/>
            <person name="Spatafora J.W."/>
        </authorList>
    </citation>
    <scope>NUCLEOTIDE SEQUENCE</scope>
    <source>
        <strain evidence="1">RSA 2281</strain>
    </source>
</reference>
<dbReference type="Proteomes" id="UP001209540">
    <property type="component" value="Unassembled WGS sequence"/>
</dbReference>
<protein>
    <submittedName>
        <fullName evidence="1">Uncharacterized protein</fullName>
    </submittedName>
</protein>
<comment type="caution">
    <text evidence="1">The sequence shown here is derived from an EMBL/GenBank/DDBJ whole genome shotgun (WGS) entry which is preliminary data.</text>
</comment>
<organism evidence="1 2">
    <name type="scientific">Phascolomyces articulosus</name>
    <dbReference type="NCBI Taxonomy" id="60185"/>
    <lineage>
        <taxon>Eukaryota</taxon>
        <taxon>Fungi</taxon>
        <taxon>Fungi incertae sedis</taxon>
        <taxon>Mucoromycota</taxon>
        <taxon>Mucoromycotina</taxon>
        <taxon>Mucoromycetes</taxon>
        <taxon>Mucorales</taxon>
        <taxon>Lichtheimiaceae</taxon>
        <taxon>Phascolomyces</taxon>
    </lineage>
</organism>
<evidence type="ECO:0000313" key="1">
    <source>
        <dbReference type="EMBL" id="KAI9274732.1"/>
    </source>
</evidence>
<dbReference type="AlphaFoldDB" id="A0AAD5PIR8"/>
<proteinExistence type="predicted"/>
<sequence length="164" mass="19333">MIYFTLYASFYVLSQQDAIPSINTNPAFHVDYTSRSKRKRSQRHEYFLIIKQYFISVVYEQLQQIVRRWRCPGITHTCEYLFQTSRSVLPDLNVTLSFFTNSEQKINVINLIFDMEIYVGLVVQVYCTHYNKCLYSETLCLKTAYIYGHIISLSIVFVNGFPDS</sequence>
<evidence type="ECO:0000313" key="2">
    <source>
        <dbReference type="Proteomes" id="UP001209540"/>
    </source>
</evidence>
<name>A0AAD5PIR8_9FUNG</name>
<reference evidence="1" key="2">
    <citation type="submission" date="2023-02" db="EMBL/GenBank/DDBJ databases">
        <authorList>
            <consortium name="DOE Joint Genome Institute"/>
            <person name="Mondo S.J."/>
            <person name="Chang Y."/>
            <person name="Wang Y."/>
            <person name="Ahrendt S."/>
            <person name="Andreopoulos W."/>
            <person name="Barry K."/>
            <person name="Beard J."/>
            <person name="Benny G.L."/>
            <person name="Blankenship S."/>
            <person name="Bonito G."/>
            <person name="Cuomo C."/>
            <person name="Desiro A."/>
            <person name="Gervers K.A."/>
            <person name="Hundley H."/>
            <person name="Kuo A."/>
            <person name="LaButti K."/>
            <person name="Lang B.F."/>
            <person name="Lipzen A."/>
            <person name="O'Donnell K."/>
            <person name="Pangilinan J."/>
            <person name="Reynolds N."/>
            <person name="Sandor L."/>
            <person name="Smith M.W."/>
            <person name="Tsang A."/>
            <person name="Grigoriev I.V."/>
            <person name="Stajich J.E."/>
            <person name="Spatafora J.W."/>
        </authorList>
    </citation>
    <scope>NUCLEOTIDE SEQUENCE</scope>
    <source>
        <strain evidence="1">RSA 2281</strain>
    </source>
</reference>